<evidence type="ECO:0000256" key="1">
    <source>
        <dbReference type="ARBA" id="ARBA00004123"/>
    </source>
</evidence>
<dbReference type="InterPro" id="IPR003162">
    <property type="entry name" value="TFIID-31"/>
</dbReference>
<evidence type="ECO:0000256" key="3">
    <source>
        <dbReference type="ARBA" id="ARBA00023015"/>
    </source>
</evidence>
<dbReference type="Pfam" id="PF02291">
    <property type="entry name" value="TFIID-31kDa"/>
    <property type="match status" value="1"/>
</dbReference>
<dbReference type="InterPro" id="IPR009072">
    <property type="entry name" value="Histone-fold"/>
</dbReference>
<feature type="compositionally biased region" description="Low complexity" evidence="6">
    <location>
        <begin position="62"/>
        <end position="89"/>
    </location>
</feature>
<dbReference type="GO" id="GO:0003713">
    <property type="term" value="F:transcription coactivator activity"/>
    <property type="evidence" value="ECO:0007669"/>
    <property type="project" value="TreeGrafter"/>
</dbReference>
<keyword evidence="5" id="KW-0539">Nucleus</keyword>
<protein>
    <submittedName>
        <fullName evidence="7">Transcription initiation factor IID, 31kD subunit-domain-containing protein</fullName>
    </submittedName>
</protein>
<evidence type="ECO:0000313" key="8">
    <source>
        <dbReference type="Proteomes" id="UP000799766"/>
    </source>
</evidence>
<feature type="region of interest" description="Disordered" evidence="6">
    <location>
        <begin position="1"/>
        <end position="101"/>
    </location>
</feature>
<dbReference type="GO" id="GO:0046982">
    <property type="term" value="F:protein heterodimerization activity"/>
    <property type="evidence" value="ECO:0007669"/>
    <property type="project" value="InterPro"/>
</dbReference>
<dbReference type="PANTHER" id="PTHR48068:SF4">
    <property type="entry name" value="TATA-BOX BINDING PROTEIN ASSOCIATED FACTOR 9"/>
    <property type="match status" value="1"/>
</dbReference>
<dbReference type="InterPro" id="IPR051431">
    <property type="entry name" value="TFIID_subunit_9"/>
</dbReference>
<comment type="similarity">
    <text evidence="2">Belongs to the TAF9 family.</text>
</comment>
<organism evidence="7 8">
    <name type="scientific">Lineolata rhizophorae</name>
    <dbReference type="NCBI Taxonomy" id="578093"/>
    <lineage>
        <taxon>Eukaryota</taxon>
        <taxon>Fungi</taxon>
        <taxon>Dikarya</taxon>
        <taxon>Ascomycota</taxon>
        <taxon>Pezizomycotina</taxon>
        <taxon>Dothideomycetes</taxon>
        <taxon>Dothideomycetes incertae sedis</taxon>
        <taxon>Lineolatales</taxon>
        <taxon>Lineolataceae</taxon>
        <taxon>Lineolata</taxon>
    </lineage>
</organism>
<dbReference type="AlphaFoldDB" id="A0A6A6P2Y9"/>
<evidence type="ECO:0000313" key="7">
    <source>
        <dbReference type="EMBL" id="KAF2458336.1"/>
    </source>
</evidence>
<keyword evidence="4" id="KW-0804">Transcription</keyword>
<dbReference type="GO" id="GO:0051123">
    <property type="term" value="P:RNA polymerase II preinitiation complex assembly"/>
    <property type="evidence" value="ECO:0007669"/>
    <property type="project" value="TreeGrafter"/>
</dbReference>
<keyword evidence="8" id="KW-1185">Reference proteome</keyword>
<comment type="subcellular location">
    <subcellularLocation>
        <location evidence="1">Nucleus</location>
    </subcellularLocation>
</comment>
<evidence type="ECO:0000256" key="6">
    <source>
        <dbReference type="SAM" id="MobiDB-lite"/>
    </source>
</evidence>
<dbReference type="CDD" id="cd07979">
    <property type="entry name" value="HFD_TAF9"/>
    <property type="match status" value="1"/>
</dbReference>
<dbReference type="Gene3D" id="1.10.20.10">
    <property type="entry name" value="Histone, subunit A"/>
    <property type="match status" value="1"/>
</dbReference>
<reference evidence="7" key="1">
    <citation type="journal article" date="2020" name="Stud. Mycol.">
        <title>101 Dothideomycetes genomes: a test case for predicting lifestyles and emergence of pathogens.</title>
        <authorList>
            <person name="Haridas S."/>
            <person name="Albert R."/>
            <person name="Binder M."/>
            <person name="Bloem J."/>
            <person name="Labutti K."/>
            <person name="Salamov A."/>
            <person name="Andreopoulos B."/>
            <person name="Baker S."/>
            <person name="Barry K."/>
            <person name="Bills G."/>
            <person name="Bluhm B."/>
            <person name="Cannon C."/>
            <person name="Castanera R."/>
            <person name="Culley D."/>
            <person name="Daum C."/>
            <person name="Ezra D."/>
            <person name="Gonzalez J."/>
            <person name="Henrissat B."/>
            <person name="Kuo A."/>
            <person name="Liang C."/>
            <person name="Lipzen A."/>
            <person name="Lutzoni F."/>
            <person name="Magnuson J."/>
            <person name="Mondo S."/>
            <person name="Nolan M."/>
            <person name="Ohm R."/>
            <person name="Pangilinan J."/>
            <person name="Park H.-J."/>
            <person name="Ramirez L."/>
            <person name="Alfaro M."/>
            <person name="Sun H."/>
            <person name="Tritt A."/>
            <person name="Yoshinaga Y."/>
            <person name="Zwiers L.-H."/>
            <person name="Turgeon B."/>
            <person name="Goodwin S."/>
            <person name="Spatafora J."/>
            <person name="Crous P."/>
            <person name="Grigoriev I."/>
        </authorList>
    </citation>
    <scope>NUCLEOTIDE SEQUENCE</scope>
    <source>
        <strain evidence="7">ATCC 16933</strain>
    </source>
</reference>
<name>A0A6A6P2Y9_9PEZI</name>
<evidence type="ECO:0000256" key="4">
    <source>
        <dbReference type="ARBA" id="ARBA00023163"/>
    </source>
</evidence>
<dbReference type="OrthoDB" id="341924at2759"/>
<keyword evidence="7" id="KW-0648">Protein biosynthesis</keyword>
<dbReference type="Proteomes" id="UP000799766">
    <property type="component" value="Unassembled WGS sequence"/>
</dbReference>
<evidence type="ECO:0000256" key="5">
    <source>
        <dbReference type="ARBA" id="ARBA00023242"/>
    </source>
</evidence>
<dbReference type="SUPFAM" id="SSF47113">
    <property type="entry name" value="Histone-fold"/>
    <property type="match status" value="1"/>
</dbReference>
<dbReference type="GO" id="GO:0005669">
    <property type="term" value="C:transcription factor TFIID complex"/>
    <property type="evidence" value="ECO:0007669"/>
    <property type="project" value="TreeGrafter"/>
</dbReference>
<feature type="compositionally biased region" description="Polar residues" evidence="6">
    <location>
        <begin position="1"/>
        <end position="53"/>
    </location>
</feature>
<accession>A0A6A6P2Y9</accession>
<dbReference type="GO" id="GO:0000124">
    <property type="term" value="C:SAGA complex"/>
    <property type="evidence" value="ECO:0007669"/>
    <property type="project" value="TreeGrafter"/>
</dbReference>
<sequence length="270" mass="28488">MPAPTGSFSDGPSAPNGVTTPIANANNSAGPQTSPPTHGTASNENHMNNQSGPRNEAGTGGASSQPGQNQSQAQSGPPQALQPLPAQPGTSLQDKGDSRRPRDSRLLHLVLAAMGVHSYQDRVPLMLLDFSYRYTAGVLGDAMALGDAANPGAQRAASAANAADQSLSMQAVKLAMRSRLGYQFGGPPSKEWMHDLASTKNRVALPRVDLSHGPRLPHERYCFTGTGWNIPEEWESEGEGEDADAAMADAEGEEDEFEDIMGRDAIMQDV</sequence>
<dbReference type="GO" id="GO:0016251">
    <property type="term" value="F:RNA polymerase II general transcription initiation factor activity"/>
    <property type="evidence" value="ECO:0007669"/>
    <property type="project" value="TreeGrafter"/>
</dbReference>
<proteinExistence type="inferred from homology"/>
<keyword evidence="3" id="KW-0805">Transcription regulation</keyword>
<dbReference type="GO" id="GO:0003743">
    <property type="term" value="F:translation initiation factor activity"/>
    <property type="evidence" value="ECO:0007669"/>
    <property type="project" value="UniProtKB-KW"/>
</dbReference>
<dbReference type="EMBL" id="MU001678">
    <property type="protein sequence ID" value="KAF2458336.1"/>
    <property type="molecule type" value="Genomic_DNA"/>
</dbReference>
<gene>
    <name evidence="7" type="ORF">BDY21DRAFT_342198</name>
</gene>
<keyword evidence="7" id="KW-0396">Initiation factor</keyword>
<dbReference type="PANTHER" id="PTHR48068">
    <property type="entry name" value="TAF9 RNA POLYMERASE II, TATA BOX-BINDING PROTEIN (TBP)-ASSOCIATED FACTOR"/>
    <property type="match status" value="1"/>
</dbReference>
<evidence type="ECO:0000256" key="2">
    <source>
        <dbReference type="ARBA" id="ARBA00007646"/>
    </source>
</evidence>